<organism evidence="2 3">
    <name type="scientific">Acinetobacter shaoyimingii</name>
    <dbReference type="NCBI Taxonomy" id="2715164"/>
    <lineage>
        <taxon>Bacteria</taxon>
        <taxon>Pseudomonadati</taxon>
        <taxon>Pseudomonadota</taxon>
        <taxon>Gammaproteobacteria</taxon>
        <taxon>Moraxellales</taxon>
        <taxon>Moraxellaceae</taxon>
        <taxon>Acinetobacter</taxon>
    </lineage>
</organism>
<dbReference type="GO" id="GO:0015074">
    <property type="term" value="P:DNA integration"/>
    <property type="evidence" value="ECO:0007669"/>
    <property type="project" value="InterPro"/>
</dbReference>
<name>A0A6G8RS18_9GAMM</name>
<dbReference type="InterPro" id="IPR011010">
    <property type="entry name" value="DNA_brk_join_enz"/>
</dbReference>
<dbReference type="RefSeq" id="WP_166221448.1">
    <property type="nucleotide sequence ID" value="NZ_CP049801.1"/>
</dbReference>
<evidence type="ECO:0000256" key="1">
    <source>
        <dbReference type="ARBA" id="ARBA00023172"/>
    </source>
</evidence>
<dbReference type="GO" id="GO:0003677">
    <property type="term" value="F:DNA binding"/>
    <property type="evidence" value="ECO:0007669"/>
    <property type="project" value="InterPro"/>
</dbReference>
<protein>
    <submittedName>
        <fullName evidence="2">Integrase</fullName>
    </submittedName>
</protein>
<dbReference type="Gene3D" id="1.10.443.10">
    <property type="entry name" value="Intergrase catalytic core"/>
    <property type="match status" value="1"/>
</dbReference>
<keyword evidence="3" id="KW-1185">Reference proteome</keyword>
<dbReference type="AlphaFoldDB" id="A0A6G8RS18"/>
<dbReference type="GO" id="GO:0006310">
    <property type="term" value="P:DNA recombination"/>
    <property type="evidence" value="ECO:0007669"/>
    <property type="project" value="UniProtKB-KW"/>
</dbReference>
<reference evidence="2 3" key="1">
    <citation type="submission" date="2020-03" db="EMBL/GenBank/DDBJ databases">
        <authorList>
            <person name="Zhu W."/>
        </authorList>
    </citation>
    <scope>NUCLEOTIDE SEQUENCE [LARGE SCALE GENOMIC DNA]</scope>
    <source>
        <strain evidence="2 3">323-1</strain>
    </source>
</reference>
<dbReference type="InterPro" id="IPR013762">
    <property type="entry name" value="Integrase-like_cat_sf"/>
</dbReference>
<keyword evidence="1" id="KW-0233">DNA recombination</keyword>
<dbReference type="EMBL" id="CP049801">
    <property type="protein sequence ID" value="QIO04667.1"/>
    <property type="molecule type" value="Genomic_DNA"/>
</dbReference>
<proteinExistence type="predicted"/>
<sequence length="667" mass="76852">MRTGKVLRKSKVIPFLTSLQIDRQVNFNNLVAKAKLLKLDGVEIIQWEEEVWEITSGRLLQQSGRNNFLIKMSFIYPPKLGGERIGGDWEQLAKALFLLRLHSKQQNLSNQRGFIGVVGYIAYFVNQRKASIYNLTREDLDHACDEISKDYSETSAYNFHKLVAEFAGHLDANGLCKNLLNYKYSKQKRPKSVNAVGTKRLDDPATLVTNEKVLAPVVFKVLGQLYQNVPKDHKYRFYILLLTFFACTGRRFSELSLLPNQEIQFDEDGVPYLEYFPRKASKGNTFTPKRKLWLPSKTLELLSGVISEIQTLTEKCRESALEMHKSQTVDLRFLKNCPDKLYKSDLIELDINPKILDCTSRLTKESLVFPDHEKLTTAGRKPTYPICYTTRAGLKKYCEYNFNSKSLSPFHIDQFGKEYFLHDLMFLRYYTMSGGKSEAYWLTVECSHSMLTNFLRYIDDLVAQYVGLENIPEFTTHDFRHTLNTILDEGGLSDLIQTEWFGRSDPQDTKAYQHTSPEKKALIIREQLKNGEAGGRLAEQIFNLPINIQDAVLAARVQAVHDVGTGLCIHNFSQLPCERHLQCSADCKDYVWVKDDKRRLEEQKRILAITVHAQEAVQQQKQSNRVKKSLDWELHNNKKINVLSKQLEDNGVIEFDPKAYLEELSNV</sequence>
<accession>A0A6G8RS18</accession>
<dbReference type="SUPFAM" id="SSF56349">
    <property type="entry name" value="DNA breaking-rejoining enzymes"/>
    <property type="match status" value="1"/>
</dbReference>
<gene>
    <name evidence="2" type="ORF">G8E00_01175</name>
</gene>
<evidence type="ECO:0000313" key="2">
    <source>
        <dbReference type="EMBL" id="QIO04667.1"/>
    </source>
</evidence>
<evidence type="ECO:0000313" key="3">
    <source>
        <dbReference type="Proteomes" id="UP000502297"/>
    </source>
</evidence>
<dbReference type="Proteomes" id="UP000502297">
    <property type="component" value="Chromosome"/>
</dbReference>
<dbReference type="KEGG" id="asha:G8E00_01175"/>